<evidence type="ECO:0000313" key="2">
    <source>
        <dbReference type="Proteomes" id="UP000247792"/>
    </source>
</evidence>
<name>A0A318J640_9BURK</name>
<gene>
    <name evidence="1" type="ORF">DFR42_103542</name>
</gene>
<organism evidence="1 2">
    <name type="scientific">Undibacterium pigrum</name>
    <dbReference type="NCBI Taxonomy" id="401470"/>
    <lineage>
        <taxon>Bacteria</taxon>
        <taxon>Pseudomonadati</taxon>
        <taxon>Pseudomonadota</taxon>
        <taxon>Betaproteobacteria</taxon>
        <taxon>Burkholderiales</taxon>
        <taxon>Oxalobacteraceae</taxon>
        <taxon>Undibacterium</taxon>
    </lineage>
</organism>
<reference evidence="1 2" key="1">
    <citation type="submission" date="2018-05" db="EMBL/GenBank/DDBJ databases">
        <title>Genomic Encyclopedia of Type Strains, Phase IV (KMG-IV): sequencing the most valuable type-strain genomes for metagenomic binning, comparative biology and taxonomic classification.</title>
        <authorList>
            <person name="Goeker M."/>
        </authorList>
    </citation>
    <scope>NUCLEOTIDE SEQUENCE [LARGE SCALE GENOMIC DNA]</scope>
    <source>
        <strain evidence="1 2">DSM 19792</strain>
    </source>
</reference>
<evidence type="ECO:0000313" key="1">
    <source>
        <dbReference type="EMBL" id="PXX44272.1"/>
    </source>
</evidence>
<comment type="caution">
    <text evidence="1">The sequence shown here is derived from an EMBL/GenBank/DDBJ whole genome shotgun (WGS) entry which is preliminary data.</text>
</comment>
<keyword evidence="2" id="KW-1185">Reference proteome</keyword>
<dbReference type="OrthoDB" id="5679056at2"/>
<proteinExistence type="predicted"/>
<dbReference type="InterPro" id="IPR026365">
    <property type="entry name" value="BcepMu_gp16"/>
</dbReference>
<accession>A0A318J640</accession>
<dbReference type="Proteomes" id="UP000247792">
    <property type="component" value="Unassembled WGS sequence"/>
</dbReference>
<sequence length="82" mass="9001">MNLSQAAIDAVKQRFFEQGICIGDWARAHEFDAFLVYAVLSGRAKAKRGESHRIAVALGLKPPPELSNTKALQEALFLESDS</sequence>
<dbReference type="RefSeq" id="WP_110255503.1">
    <property type="nucleotide sequence ID" value="NZ_QJKB01000003.1"/>
</dbReference>
<dbReference type="NCBIfam" id="TIGR04111">
    <property type="entry name" value="BcepMu_gp16"/>
    <property type="match status" value="1"/>
</dbReference>
<dbReference type="EMBL" id="QJKB01000003">
    <property type="protein sequence ID" value="PXX44272.1"/>
    <property type="molecule type" value="Genomic_DNA"/>
</dbReference>
<protein>
    <submittedName>
        <fullName evidence="1">Gp16 family phage-associated protein</fullName>
    </submittedName>
</protein>
<dbReference type="AlphaFoldDB" id="A0A318J640"/>